<accession>A0A077M5I7</accession>
<dbReference type="STRING" id="1193518.BN13_180069"/>
<reference evidence="1 2" key="1">
    <citation type="journal article" date="2013" name="ISME J.">
        <title>A metabolic model for members of the genus Tetrasphaera involved in enhanced biological phosphorus removal.</title>
        <authorList>
            <person name="Kristiansen R."/>
            <person name="Nguyen H.T.T."/>
            <person name="Saunders A.M."/>
            <person name="Nielsen J.L."/>
            <person name="Wimmer R."/>
            <person name="Le V.Q."/>
            <person name="McIlroy S.J."/>
            <person name="Petrovski S."/>
            <person name="Seviour R.J."/>
            <person name="Calteau A."/>
            <person name="Nielsen K.L."/>
            <person name="Nielsen P.H."/>
        </authorList>
    </citation>
    <scope>NUCLEOTIDE SEQUENCE [LARGE SCALE GENOMIC DNA]</scope>
    <source>
        <strain evidence="1 2">Ben 74</strain>
    </source>
</reference>
<comment type="caution">
    <text evidence="1">The sequence shown here is derived from an EMBL/GenBank/DDBJ whole genome shotgun (WGS) entry which is preliminary data.</text>
</comment>
<gene>
    <name evidence="1" type="ORF">BN13_180069</name>
</gene>
<dbReference type="EMBL" id="CAJC01000090">
    <property type="protein sequence ID" value="CCI52546.1"/>
    <property type="molecule type" value="Genomic_DNA"/>
</dbReference>
<dbReference type="AlphaFoldDB" id="A0A077M5I7"/>
<evidence type="ECO:0008006" key="3">
    <source>
        <dbReference type="Google" id="ProtNLM"/>
    </source>
</evidence>
<name>A0A077M5I7_9MICO</name>
<evidence type="ECO:0000313" key="1">
    <source>
        <dbReference type="EMBL" id="CCI52546.1"/>
    </source>
</evidence>
<dbReference type="InterPro" id="IPR032710">
    <property type="entry name" value="NTF2-like_dom_sf"/>
</dbReference>
<keyword evidence="2" id="KW-1185">Reference proteome</keyword>
<organism evidence="1 2">
    <name type="scientific">Nostocoides jenkinsii Ben 74</name>
    <dbReference type="NCBI Taxonomy" id="1193518"/>
    <lineage>
        <taxon>Bacteria</taxon>
        <taxon>Bacillati</taxon>
        <taxon>Actinomycetota</taxon>
        <taxon>Actinomycetes</taxon>
        <taxon>Micrococcales</taxon>
        <taxon>Intrasporangiaceae</taxon>
        <taxon>Nostocoides</taxon>
    </lineage>
</organism>
<proteinExistence type="predicted"/>
<dbReference type="RefSeq" id="WP_048544915.1">
    <property type="nucleotide sequence ID" value="NZ_HF571038.1"/>
</dbReference>
<dbReference type="Proteomes" id="UP000035720">
    <property type="component" value="Unassembled WGS sequence"/>
</dbReference>
<sequence length="128" mass="13759">MPATLSSEAPQVLKDYYRILESGTDDYQDGATLRPLLGDHLDFTGSLAGHLPDATEGFLIGVAGFIGTVQEIEIIHDVHSPHGSAVLYTATMPGGPMTFAEFFTFDGGRITSLNLHYSGPEYIEKGGR</sequence>
<dbReference type="OrthoDB" id="3532676at2"/>
<protein>
    <recommendedName>
        <fullName evidence="3">SnoaL-like domain-containing protein</fullName>
    </recommendedName>
</protein>
<dbReference type="SUPFAM" id="SSF54427">
    <property type="entry name" value="NTF2-like"/>
    <property type="match status" value="1"/>
</dbReference>
<evidence type="ECO:0000313" key="2">
    <source>
        <dbReference type="Proteomes" id="UP000035720"/>
    </source>
</evidence>
<dbReference type="Gene3D" id="3.10.450.50">
    <property type="match status" value="1"/>
</dbReference>